<organism evidence="2 3">
    <name type="scientific">Mesoplasma tabanidae</name>
    <dbReference type="NCBI Taxonomy" id="219745"/>
    <lineage>
        <taxon>Bacteria</taxon>
        <taxon>Bacillati</taxon>
        <taxon>Mycoplasmatota</taxon>
        <taxon>Mollicutes</taxon>
        <taxon>Entomoplasmatales</taxon>
        <taxon>Entomoplasmataceae</taxon>
        <taxon>Mesoplasma</taxon>
    </lineage>
</organism>
<reference evidence="2 3" key="1">
    <citation type="submission" date="2017-11" db="EMBL/GenBank/DDBJ databases">
        <title>Genome sequence of Mesoplasma tabanidae BARC 857 (ATCC 49584).</title>
        <authorList>
            <person name="Lo W.-S."/>
            <person name="Kuo C.-H."/>
        </authorList>
    </citation>
    <scope>NUCLEOTIDE SEQUENCE [LARGE SCALE GENOMIC DNA]</scope>
    <source>
        <strain evidence="2 3">BARC 857</strain>
    </source>
</reference>
<evidence type="ECO:0000313" key="2">
    <source>
        <dbReference type="EMBL" id="ATZ21552.1"/>
    </source>
</evidence>
<dbReference type="OrthoDB" id="9813840at2"/>
<dbReference type="EMBL" id="CP024969">
    <property type="protein sequence ID" value="ATZ21552.1"/>
    <property type="molecule type" value="Genomic_DNA"/>
</dbReference>
<dbReference type="NCBIfam" id="TIGR02167">
    <property type="entry name" value="Liste_lipo_26"/>
    <property type="match status" value="2"/>
</dbReference>
<dbReference type="Proteomes" id="UP000232223">
    <property type="component" value="Chromosome"/>
</dbReference>
<proteinExistence type="predicted"/>
<name>A0A2K8P470_9MOLU</name>
<feature type="chain" id="PRO_5014933781" description="Lipoprotein" evidence="1">
    <location>
        <begin position="22"/>
        <end position="1003"/>
    </location>
</feature>
<dbReference type="RefSeq" id="WP_100679493.1">
    <property type="nucleotide sequence ID" value="NZ_CP024969.1"/>
</dbReference>
<gene>
    <name evidence="2" type="ORF">MTABA_v1c03490</name>
</gene>
<keyword evidence="3" id="KW-1185">Reference proteome</keyword>
<sequence>MKKLLGLLLTLSVTTNVVVLAVSCTNTIGINVDARKEISKENTENILKESVKDEMTEAEAIEALNNAWKKIEGVDSGDVKVISSKILTKPLTFEVKLEINETEYIWDQAEFNGIFNIGINVDARKEISKENTENILKESIKDEMTEAEAIEALNNVWKNIEGVKDGQVKVVTSKIVTKPITFEVKLEINETEYIWDQAEFNGIFNIGINVDARKEISKENTENTLKESIKDEMTEAEAIEALNNVWKNIEGVKDGQVKVVTSKIVTKPITFEVKLEINETEYIWDQAEFNGIFNIGINVDARKEISKENTENILKESIKDEMTEAEAIEALNNVWKNIEGVKDGQVKVVTSKIVTKPITFEVKLEINETEYIWDQAEFNGIFNIGINVDARKEISKENTENTLKESVKDEMTEAEAIEALNNAWKNIEGVKDGQVKVVTSKIVTKPITFEVKLEINETEYIWDQAEFNGIFNIGINVDARKEISKENTENTLKESVKDEMTEAEAIEALNNAWKKIEGVDSGDVKVISSKILTKPLTFEVKLEINETEYIWDQAEFNGIFNIEINVDARNIIEVDLLKEYLVQLSSIDNVKVIENEFIKTIEAFVYLTYDDAMSERLTIDLSEKHLVIESKDKENFKLSTDIDITFSNIHFEKKEQGIIYLNSENNQIEYLDKQNFNSVDNYKSSIVYQIGWYADEFGTSTSISKMPKDIIKVTRWLPSQVTTLVVNENKENNSGLFENCSNFNDINVTYWNTSNITNMKKLFTKAKNFNQSLKNWDTTKVTNMSYMFSGASSFNSYISNFKTLNVTDMQQMFQGASKFDQDISNWDVSKCDSFFRMFMKASQFNKNLGKWTVLAGRNFSEMFNQATNFKNFNEPLDWKFSEDFISNSLNFKGMFQGAISFTGYGLANWKTIAVKNMANMFAGCEKMTVNIINWNVSNVEKMDSMFGSYTNSGDNDKFNYDLSNWDVSKVKAEKPGTNLKDFLELFSKGFTAWENTKKPNFKF</sequence>
<evidence type="ECO:0000313" key="3">
    <source>
        <dbReference type="Proteomes" id="UP000232223"/>
    </source>
</evidence>
<dbReference type="Pfam" id="PF03382">
    <property type="entry name" value="DUF285"/>
    <property type="match status" value="2"/>
</dbReference>
<dbReference type="KEGG" id="mtab:MTABA_v1c03490"/>
<protein>
    <recommendedName>
        <fullName evidence="4">Lipoprotein</fullName>
    </recommendedName>
</protein>
<dbReference type="InterPro" id="IPR005046">
    <property type="entry name" value="DUF285"/>
</dbReference>
<accession>A0A2K8P470</accession>
<dbReference type="InterPro" id="IPR011889">
    <property type="entry name" value="Liste_lipo_26"/>
</dbReference>
<dbReference type="PROSITE" id="PS51257">
    <property type="entry name" value="PROKAR_LIPOPROTEIN"/>
    <property type="match status" value="1"/>
</dbReference>
<evidence type="ECO:0000256" key="1">
    <source>
        <dbReference type="SAM" id="SignalP"/>
    </source>
</evidence>
<keyword evidence="1" id="KW-0732">Signal</keyword>
<feature type="signal peptide" evidence="1">
    <location>
        <begin position="1"/>
        <end position="21"/>
    </location>
</feature>
<evidence type="ECO:0008006" key="4">
    <source>
        <dbReference type="Google" id="ProtNLM"/>
    </source>
</evidence>
<dbReference type="AlphaFoldDB" id="A0A2K8P470"/>